<keyword evidence="2" id="KW-0812">Transmembrane</keyword>
<dbReference type="PANTHER" id="PTHR35895">
    <property type="entry name" value="CHROMOSOME 16, WHOLE GENOME SHOTGUN SEQUENCE"/>
    <property type="match status" value="1"/>
</dbReference>
<dbReference type="AlphaFoldDB" id="A0A8H4ELL4"/>
<evidence type="ECO:0000256" key="2">
    <source>
        <dbReference type="SAM" id="Phobius"/>
    </source>
</evidence>
<dbReference type="OrthoDB" id="10039566at2759"/>
<evidence type="ECO:0000313" key="4">
    <source>
        <dbReference type="Proteomes" id="UP000439903"/>
    </source>
</evidence>
<dbReference type="Pfam" id="PF12505">
    <property type="entry name" value="DUF3712"/>
    <property type="match status" value="2"/>
</dbReference>
<protein>
    <submittedName>
        <fullName evidence="3">Uncharacterized protein</fullName>
    </submittedName>
</protein>
<sequence>MSHNSTKMYDEDDDVKNIGAERLSQSQKSHDQSTPSSHSSLPSNRNRNSDIINTDYLYPTQQQQNISNKNSNNNSNSNLSNNPSTNSAEGYSKIFPDLFSNSSNNSYRNSTSKRSSNIIHPYQTPNQRRDPDFDDSNLNSDQYEPLNARRHKSYFSTSSSQPSPTQTEIPINKKDFSFLQNRRKSLCLCCGIFALIILIMIPIFLFVVAPAIARNVVAESKISFRNVKLSDISEDTFSLTFSGAVTNTGPLSATITIPDGVSVSFNNSTLGRMPMDTINTKPFNGATLESTQLFKIVDKNALTIFSKFMLTEKEFTWHLEGNTMIKCSGLTINDVQLSKDVTLSGMNNFPNVTVNNFDAPSDHPDGGIEISIISTINNPSQISVELGNIMFDIVHMDQTIGQVVSTNFTLLQGDNKLSLEGRLLPQNSPAGVTAVSDLFSKFIVGDDSFINVIAKMVKPNNSATPISWLQDAFNGTILNVIFPGRKDLNIIHSVSIDSLDLEFNPTDQYTPMASSSLLSASFSIPFGFQLFVRQISQDIELFDGQTKLATLNIPFTNASGDSQSGNLTSSFAPTQFKVVPGSEKNFNDFAKRLTLEKNVTLTMKGIENVISNTSIGNVTIEGIKFSVQTTLQGIQGLKSSPTIIDSLKVTGGSPEHINIELLVNLTNPSNVKIALNSDVTFDLICNETIIGNVIIPNLVLDRGENNLKVLALFSPNGDEERKVGQILLNNFLAGKTNNVSIKGNDSSTTLEPLRQAFEAIELTTVMPGLVTEIPILNRTFFSIRFNSLFDKKGKAAIEIFNPLDTVIRFLKIDANVTVKNESIGVINQTFDENDQIVVQGGQSLISHDMELDLKISVKAIKSLVDAVNGDLKVNVTSNITISVGDDNGGFVTDIEYSQNEVPSELKNKNNNDILPFFSY</sequence>
<proteinExistence type="predicted"/>
<keyword evidence="2" id="KW-0472">Membrane</keyword>
<keyword evidence="2" id="KW-1133">Transmembrane helix</keyword>
<organism evidence="3 4">
    <name type="scientific">Gigaspora margarita</name>
    <dbReference type="NCBI Taxonomy" id="4874"/>
    <lineage>
        <taxon>Eukaryota</taxon>
        <taxon>Fungi</taxon>
        <taxon>Fungi incertae sedis</taxon>
        <taxon>Mucoromycota</taxon>
        <taxon>Glomeromycotina</taxon>
        <taxon>Glomeromycetes</taxon>
        <taxon>Diversisporales</taxon>
        <taxon>Gigasporaceae</taxon>
        <taxon>Gigaspora</taxon>
    </lineage>
</organism>
<comment type="caution">
    <text evidence="3">The sequence shown here is derived from an EMBL/GenBank/DDBJ whole genome shotgun (WGS) entry which is preliminary data.</text>
</comment>
<evidence type="ECO:0000256" key="1">
    <source>
        <dbReference type="SAM" id="MobiDB-lite"/>
    </source>
</evidence>
<evidence type="ECO:0000313" key="3">
    <source>
        <dbReference type="EMBL" id="KAF0512363.1"/>
    </source>
</evidence>
<dbReference type="InterPro" id="IPR022185">
    <property type="entry name" value="DUF3712"/>
</dbReference>
<feature type="region of interest" description="Disordered" evidence="1">
    <location>
        <begin position="105"/>
        <end position="142"/>
    </location>
</feature>
<dbReference type="EMBL" id="WTPW01000427">
    <property type="protein sequence ID" value="KAF0512363.1"/>
    <property type="molecule type" value="Genomic_DNA"/>
</dbReference>
<feature type="compositionally biased region" description="Low complexity" evidence="1">
    <location>
        <begin position="32"/>
        <end position="50"/>
    </location>
</feature>
<dbReference type="GO" id="GO:0000329">
    <property type="term" value="C:fungal-type vacuole membrane"/>
    <property type="evidence" value="ECO:0007669"/>
    <property type="project" value="InterPro"/>
</dbReference>
<name>A0A8H4ELL4_GIGMA</name>
<dbReference type="PANTHER" id="PTHR35895:SF1">
    <property type="entry name" value="LIPID-BINDING SERUM GLYCOPROTEIN C-TERMINAL DOMAIN-CONTAINING PROTEIN"/>
    <property type="match status" value="1"/>
</dbReference>
<dbReference type="Proteomes" id="UP000439903">
    <property type="component" value="Unassembled WGS sequence"/>
</dbReference>
<feature type="region of interest" description="Disordered" evidence="1">
    <location>
        <begin position="1"/>
        <end position="51"/>
    </location>
</feature>
<feature type="transmembrane region" description="Helical" evidence="2">
    <location>
        <begin position="186"/>
        <end position="213"/>
    </location>
</feature>
<feature type="compositionally biased region" description="Low complexity" evidence="1">
    <location>
        <begin position="65"/>
        <end position="87"/>
    </location>
</feature>
<gene>
    <name evidence="3" type="ORF">F8M41_018025</name>
</gene>
<feature type="region of interest" description="Disordered" evidence="1">
    <location>
        <begin position="65"/>
        <end position="89"/>
    </location>
</feature>
<feature type="compositionally biased region" description="Low complexity" evidence="1">
    <location>
        <begin position="105"/>
        <end position="117"/>
    </location>
</feature>
<keyword evidence="4" id="KW-1185">Reference proteome</keyword>
<reference evidence="3 4" key="1">
    <citation type="journal article" date="2019" name="Environ. Microbiol.">
        <title>At the nexus of three kingdoms: the genome of the mycorrhizal fungus Gigaspora margarita provides insights into plant, endobacterial and fungal interactions.</title>
        <authorList>
            <person name="Venice F."/>
            <person name="Ghignone S."/>
            <person name="Salvioli di Fossalunga A."/>
            <person name="Amselem J."/>
            <person name="Novero M."/>
            <person name="Xianan X."/>
            <person name="Sedzielewska Toro K."/>
            <person name="Morin E."/>
            <person name="Lipzen A."/>
            <person name="Grigoriev I.V."/>
            <person name="Henrissat B."/>
            <person name="Martin F.M."/>
            <person name="Bonfante P."/>
        </authorList>
    </citation>
    <scope>NUCLEOTIDE SEQUENCE [LARGE SCALE GENOMIC DNA]</scope>
    <source>
        <strain evidence="3 4">BEG34</strain>
    </source>
</reference>
<accession>A0A8H4ELL4</accession>
<dbReference type="InterPro" id="IPR046368">
    <property type="entry name" value="Tag1"/>
</dbReference>